<sequence length="322" mass="34995">MTKIATIGCGLIGQGWATVFAQAGFDVAMYDASAEAAERALETMASRISDLVEFELVTAADAPRILQRITVAPSLEDALNDAVYIQESGPERLDVKREITQMLDAIAAPDVPIGSSTSGISASRYCKEIAGRHRCLVVHPINPPHLIPAVEIVPTPWTDPDIVSKVNALMIECRRETIVLSEEIDGFVVNRLQGALLEEAFKLVGSGIVSAADLDKAISDGLGLRWSFMGPMQTIHLNAPEGVAQYVERYGEMYRSFGVGPSDSVDWKDVANEKLGPEFEERIPTSDIPDAQAARDRKLMALLRHKAQTRSETPPVSPVTQE</sequence>
<gene>
    <name evidence="13" type="primary">lcdH_3</name>
    <name evidence="13" type="ORF">ROG8370_03560</name>
</gene>
<feature type="domain" description="3-hydroxyacyl-CoA dehydrogenase C-terminal" evidence="11">
    <location>
        <begin position="186"/>
        <end position="253"/>
    </location>
</feature>
<protein>
    <recommendedName>
        <fullName evidence="9">L-gulonate 3-dehydrogenase</fullName>
        <ecNumber evidence="8">1.1.1.45</ecNumber>
    </recommendedName>
    <alternativeName>
        <fullName evidence="9">L-gulonate 3-dehydrogenase</fullName>
    </alternativeName>
</protein>
<comment type="subunit">
    <text evidence="3">Homodimer.</text>
</comment>
<feature type="site" description="Important for catalytic activity" evidence="10">
    <location>
        <position position="139"/>
    </location>
</feature>
<evidence type="ECO:0000313" key="13">
    <source>
        <dbReference type="EMBL" id="SLN72988.1"/>
    </source>
</evidence>
<comment type="subcellular location">
    <subcellularLocation>
        <location evidence="1">Cytoplasm</location>
    </subcellularLocation>
</comment>
<dbReference type="Gene3D" id="1.10.1040.10">
    <property type="entry name" value="N-(1-d-carboxylethyl)-l-norvaline Dehydrogenase, domain 2"/>
    <property type="match status" value="1"/>
</dbReference>
<dbReference type="SUPFAM" id="SSF48179">
    <property type="entry name" value="6-phosphogluconate dehydrogenase C-terminal domain-like"/>
    <property type="match status" value="1"/>
</dbReference>
<evidence type="ECO:0000256" key="1">
    <source>
        <dbReference type="ARBA" id="ARBA00004496"/>
    </source>
</evidence>
<dbReference type="GO" id="GO:0070403">
    <property type="term" value="F:NAD+ binding"/>
    <property type="evidence" value="ECO:0007669"/>
    <property type="project" value="InterPro"/>
</dbReference>
<evidence type="ECO:0000256" key="5">
    <source>
        <dbReference type="ARBA" id="ARBA00022553"/>
    </source>
</evidence>
<dbReference type="PANTHER" id="PTHR48075">
    <property type="entry name" value="3-HYDROXYACYL-COA DEHYDROGENASE FAMILY PROTEIN"/>
    <property type="match status" value="1"/>
</dbReference>
<dbReference type="Gene3D" id="3.40.50.720">
    <property type="entry name" value="NAD(P)-binding Rossmann-like Domain"/>
    <property type="match status" value="1"/>
</dbReference>
<dbReference type="PIRSF" id="PIRSF000105">
    <property type="entry name" value="HCDH"/>
    <property type="match status" value="1"/>
</dbReference>
<evidence type="ECO:0000256" key="4">
    <source>
        <dbReference type="ARBA" id="ARBA00022490"/>
    </source>
</evidence>
<dbReference type="InterPro" id="IPR006108">
    <property type="entry name" value="3HC_DH_C"/>
</dbReference>
<evidence type="ECO:0000256" key="2">
    <source>
        <dbReference type="ARBA" id="ARBA00009463"/>
    </source>
</evidence>
<evidence type="ECO:0000256" key="7">
    <source>
        <dbReference type="ARBA" id="ARBA00023027"/>
    </source>
</evidence>
<dbReference type="InterPro" id="IPR008927">
    <property type="entry name" value="6-PGluconate_DH-like_C_sf"/>
</dbReference>
<keyword evidence="5" id="KW-0597">Phosphoprotein</keyword>
<dbReference type="InterPro" id="IPR022694">
    <property type="entry name" value="3-OHacyl-CoA_DH"/>
</dbReference>
<comment type="similarity">
    <text evidence="2">Belongs to the 3-hydroxyacyl-CoA dehydrogenase family.</text>
</comment>
<evidence type="ECO:0000256" key="6">
    <source>
        <dbReference type="ARBA" id="ARBA00023002"/>
    </source>
</evidence>
<evidence type="ECO:0000256" key="3">
    <source>
        <dbReference type="ARBA" id="ARBA00011738"/>
    </source>
</evidence>
<evidence type="ECO:0000259" key="11">
    <source>
        <dbReference type="Pfam" id="PF00725"/>
    </source>
</evidence>
<feature type="domain" description="3-hydroxyacyl-CoA dehydrogenase NAD binding" evidence="12">
    <location>
        <begin position="3"/>
        <end position="181"/>
    </location>
</feature>
<dbReference type="Proteomes" id="UP000194012">
    <property type="component" value="Unassembled WGS sequence"/>
</dbReference>
<dbReference type="GO" id="GO:0005737">
    <property type="term" value="C:cytoplasm"/>
    <property type="evidence" value="ECO:0007669"/>
    <property type="project" value="UniProtKB-SubCell"/>
</dbReference>
<dbReference type="Pfam" id="PF02737">
    <property type="entry name" value="3HCDH_N"/>
    <property type="match status" value="1"/>
</dbReference>
<keyword evidence="4" id="KW-0963">Cytoplasm</keyword>
<dbReference type="Pfam" id="PF00725">
    <property type="entry name" value="3HCDH"/>
    <property type="match status" value="1"/>
</dbReference>
<dbReference type="InterPro" id="IPR006176">
    <property type="entry name" value="3-OHacyl-CoA_DH_NAD-bd"/>
</dbReference>
<dbReference type="InterPro" id="IPR013328">
    <property type="entry name" value="6PGD_dom2"/>
</dbReference>
<dbReference type="InterPro" id="IPR036291">
    <property type="entry name" value="NAD(P)-bd_dom_sf"/>
</dbReference>
<dbReference type="OrthoDB" id="9803287at2"/>
<dbReference type="RefSeq" id="WP_085828480.1">
    <property type="nucleotide sequence ID" value="NZ_FWFJ01000054.1"/>
</dbReference>
<evidence type="ECO:0000256" key="10">
    <source>
        <dbReference type="PIRSR" id="PIRSR000105-1"/>
    </source>
</evidence>
<dbReference type="GO" id="GO:0006631">
    <property type="term" value="P:fatty acid metabolic process"/>
    <property type="evidence" value="ECO:0007669"/>
    <property type="project" value="InterPro"/>
</dbReference>
<proteinExistence type="inferred from homology"/>
<evidence type="ECO:0000256" key="9">
    <source>
        <dbReference type="ARBA" id="ARBA00042709"/>
    </source>
</evidence>
<dbReference type="NCBIfam" id="NF004783">
    <property type="entry name" value="PRK06129.1"/>
    <property type="match status" value="1"/>
</dbReference>
<evidence type="ECO:0000313" key="14">
    <source>
        <dbReference type="Proteomes" id="UP000194012"/>
    </source>
</evidence>
<keyword evidence="14" id="KW-1185">Reference proteome</keyword>
<dbReference type="PROSITE" id="PS00067">
    <property type="entry name" value="3HCDH"/>
    <property type="match status" value="1"/>
</dbReference>
<keyword evidence="7" id="KW-0520">NAD</keyword>
<evidence type="ECO:0000256" key="8">
    <source>
        <dbReference type="ARBA" id="ARBA00038962"/>
    </source>
</evidence>
<dbReference type="AlphaFoldDB" id="A0A1X7AAN1"/>
<name>A0A1X7AAN1_9RHOB</name>
<dbReference type="SUPFAM" id="SSF51735">
    <property type="entry name" value="NAD(P)-binding Rossmann-fold domains"/>
    <property type="match status" value="1"/>
</dbReference>
<organism evidence="13 14">
    <name type="scientific">Roseovarius gaetbuli</name>
    <dbReference type="NCBI Taxonomy" id="1356575"/>
    <lineage>
        <taxon>Bacteria</taxon>
        <taxon>Pseudomonadati</taxon>
        <taxon>Pseudomonadota</taxon>
        <taxon>Alphaproteobacteria</taxon>
        <taxon>Rhodobacterales</taxon>
        <taxon>Roseobacteraceae</taxon>
        <taxon>Roseovarius</taxon>
    </lineage>
</organism>
<accession>A0A1X7AAN1</accession>
<dbReference type="EC" id="1.1.1.45" evidence="8"/>
<dbReference type="GO" id="GO:0050104">
    <property type="term" value="F:L-gulonate 3-dehydrogenase activity"/>
    <property type="evidence" value="ECO:0007669"/>
    <property type="project" value="UniProtKB-EC"/>
</dbReference>
<keyword evidence="6 13" id="KW-0560">Oxidoreductase</keyword>
<evidence type="ECO:0000259" key="12">
    <source>
        <dbReference type="Pfam" id="PF02737"/>
    </source>
</evidence>
<dbReference type="EMBL" id="FWFJ01000054">
    <property type="protein sequence ID" value="SLN72988.1"/>
    <property type="molecule type" value="Genomic_DNA"/>
</dbReference>
<reference evidence="14" key="1">
    <citation type="submission" date="2017-03" db="EMBL/GenBank/DDBJ databases">
        <authorList>
            <person name="Rodrigo-Torres L."/>
            <person name="Arahal R.D."/>
            <person name="Lucena T."/>
        </authorList>
    </citation>
    <scope>NUCLEOTIDE SEQUENCE [LARGE SCALE GENOMIC DNA]</scope>
    <source>
        <strain evidence="14">CECT 8370</strain>
    </source>
</reference>
<dbReference type="InterPro" id="IPR006180">
    <property type="entry name" value="3-OHacyl-CoA_DH_CS"/>
</dbReference>
<dbReference type="PANTHER" id="PTHR48075:SF1">
    <property type="entry name" value="LAMBDA-CRYSTALLIN HOMOLOG"/>
    <property type="match status" value="1"/>
</dbReference>